<sequence>GNVRDRGGGILVFFDTSDDPADPTIRNCIIRRNTASGKGGGMYNNYMTGTLINCLFTGNWAPNGGAMFNMWADLRLINCTFSQNTATLNVGGIYLASPDALVVTNCILWGNSDIGGIDESAQLSLAGRPVRTNYNCIQGWTGLHPGIGNFGYDPLFVDADGADDVAGTSDDDVRLQSGSRSIGTGDPAYIPAPDEIDLEGNLRLQGCRVDRGAYEAWTEQVPGDFDGNGRVNLADLAGFQLCMGPSVANPDWLDTCLCLFDADESEDIDLYDFAAF</sequence>
<feature type="non-terminal residue" evidence="3">
    <location>
        <position position="1"/>
    </location>
</feature>
<feature type="non-terminal residue" evidence="3">
    <location>
        <position position="276"/>
    </location>
</feature>
<dbReference type="SUPFAM" id="SSF51126">
    <property type="entry name" value="Pectin lyase-like"/>
    <property type="match status" value="1"/>
</dbReference>
<dbReference type="Gene3D" id="2.160.20.10">
    <property type="entry name" value="Single-stranded right-handed beta-helix, Pectin lyase-like"/>
    <property type="match status" value="1"/>
</dbReference>
<proteinExistence type="predicted"/>
<feature type="domain" description="Right handed beta helix" evidence="2">
    <location>
        <begin position="6"/>
        <end position="117"/>
    </location>
</feature>
<evidence type="ECO:0000259" key="2">
    <source>
        <dbReference type="Pfam" id="PF13229"/>
    </source>
</evidence>
<reference evidence="3" key="1">
    <citation type="journal article" date="2014" name="Front. Microbiol.">
        <title>High frequency of phylogenetically diverse reductive dehalogenase-homologous genes in deep subseafloor sedimentary metagenomes.</title>
        <authorList>
            <person name="Kawai M."/>
            <person name="Futagami T."/>
            <person name="Toyoda A."/>
            <person name="Takaki Y."/>
            <person name="Nishi S."/>
            <person name="Hori S."/>
            <person name="Arai W."/>
            <person name="Tsubouchi T."/>
            <person name="Morono Y."/>
            <person name="Uchiyama I."/>
            <person name="Ito T."/>
            <person name="Fujiyama A."/>
            <person name="Inagaki F."/>
            <person name="Takami H."/>
        </authorList>
    </citation>
    <scope>NUCLEOTIDE SEQUENCE</scope>
    <source>
        <strain evidence="3">Expedition CK06-06</strain>
    </source>
</reference>
<gene>
    <name evidence="3" type="ORF">S01H1_29659</name>
</gene>
<organism evidence="3">
    <name type="scientific">marine sediment metagenome</name>
    <dbReference type="NCBI Taxonomy" id="412755"/>
    <lineage>
        <taxon>unclassified sequences</taxon>
        <taxon>metagenomes</taxon>
        <taxon>ecological metagenomes</taxon>
    </lineage>
</organism>
<name>X0TEH1_9ZZZZ</name>
<evidence type="ECO:0000313" key="3">
    <source>
        <dbReference type="EMBL" id="GAF91933.1"/>
    </source>
</evidence>
<accession>X0TEH1</accession>
<dbReference type="InterPro" id="IPR012334">
    <property type="entry name" value="Pectin_lyas_fold"/>
</dbReference>
<dbReference type="PROSITE" id="PS00018">
    <property type="entry name" value="EF_HAND_1"/>
    <property type="match status" value="1"/>
</dbReference>
<dbReference type="InterPro" id="IPR011050">
    <property type="entry name" value="Pectin_lyase_fold/virulence"/>
</dbReference>
<dbReference type="AlphaFoldDB" id="X0TEH1"/>
<dbReference type="EMBL" id="BARS01018212">
    <property type="protein sequence ID" value="GAF91933.1"/>
    <property type="molecule type" value="Genomic_DNA"/>
</dbReference>
<evidence type="ECO:0000256" key="1">
    <source>
        <dbReference type="ARBA" id="ARBA00016512"/>
    </source>
</evidence>
<dbReference type="InterPro" id="IPR018247">
    <property type="entry name" value="EF_Hand_1_Ca_BS"/>
</dbReference>
<comment type="caution">
    <text evidence="3">The sequence shown here is derived from an EMBL/GenBank/DDBJ whole genome shotgun (WGS) entry which is preliminary data.</text>
</comment>
<dbReference type="InterPro" id="IPR039448">
    <property type="entry name" value="Beta_helix"/>
</dbReference>
<dbReference type="Pfam" id="PF13229">
    <property type="entry name" value="Beta_helix"/>
    <property type="match status" value="1"/>
</dbReference>
<protein>
    <recommendedName>
        <fullName evidence="1">Probable pectate lyase C</fullName>
    </recommendedName>
</protein>